<comment type="caution">
    <text evidence="2">The sequence shown here is derived from an EMBL/GenBank/DDBJ whole genome shotgun (WGS) entry which is preliminary data.</text>
</comment>
<dbReference type="CDD" id="cd00093">
    <property type="entry name" value="HTH_XRE"/>
    <property type="match status" value="1"/>
</dbReference>
<dbReference type="RefSeq" id="WP_344115990.1">
    <property type="nucleotide sequence ID" value="NZ_BAAABW010000002.1"/>
</dbReference>
<dbReference type="PROSITE" id="PS50943">
    <property type="entry name" value="HTH_CROC1"/>
    <property type="match status" value="1"/>
</dbReference>
<dbReference type="EMBL" id="BAAABW010000002">
    <property type="protein sequence ID" value="GAA0334046.1"/>
    <property type="molecule type" value="Genomic_DNA"/>
</dbReference>
<dbReference type="SUPFAM" id="SSF47413">
    <property type="entry name" value="lambda repressor-like DNA-binding domains"/>
    <property type="match status" value="1"/>
</dbReference>
<dbReference type="InterPro" id="IPR001387">
    <property type="entry name" value="Cro/C1-type_HTH"/>
</dbReference>
<reference evidence="2 3" key="1">
    <citation type="journal article" date="2019" name="Int. J. Syst. Evol. Microbiol.">
        <title>The Global Catalogue of Microorganisms (GCM) 10K type strain sequencing project: providing services to taxonomists for standard genome sequencing and annotation.</title>
        <authorList>
            <consortium name="The Broad Institute Genomics Platform"/>
            <consortium name="The Broad Institute Genome Sequencing Center for Infectious Disease"/>
            <person name="Wu L."/>
            <person name="Ma J."/>
        </authorList>
    </citation>
    <scope>NUCLEOTIDE SEQUENCE [LARGE SCALE GENOMIC DNA]</scope>
    <source>
        <strain evidence="2 3">JCM 4565</strain>
    </source>
</reference>
<feature type="domain" description="HTH cro/C1-type" evidence="1">
    <location>
        <begin position="24"/>
        <end position="75"/>
    </location>
</feature>
<evidence type="ECO:0000313" key="3">
    <source>
        <dbReference type="Proteomes" id="UP001500063"/>
    </source>
</evidence>
<dbReference type="InterPro" id="IPR043917">
    <property type="entry name" value="DUF5753"/>
</dbReference>
<dbReference type="Proteomes" id="UP001500063">
    <property type="component" value="Unassembled WGS sequence"/>
</dbReference>
<accession>A0ABN0WDS1</accession>
<dbReference type="Gene3D" id="1.10.260.40">
    <property type="entry name" value="lambda repressor-like DNA-binding domains"/>
    <property type="match status" value="1"/>
</dbReference>
<dbReference type="InterPro" id="IPR010982">
    <property type="entry name" value="Lambda_DNA-bd_dom_sf"/>
</dbReference>
<dbReference type="SMART" id="SM00530">
    <property type="entry name" value="HTH_XRE"/>
    <property type="match status" value="1"/>
</dbReference>
<dbReference type="Pfam" id="PF19054">
    <property type="entry name" value="DUF5753"/>
    <property type="match status" value="1"/>
</dbReference>
<name>A0ABN0WDS1_9ACTN</name>
<sequence length="270" mass="29815">MTVESDRPDPTASMLAFFGSEALRMRTKAGWSQEKTAKEALSTQAMISYVENAKRVPSKELATSLDAAFGTDGHFGRLYPLVMRYAYPKWFVRYVELEQEATTVHEFQAQIIPGLLQTENYARAMLEAVRPDNLDDLVAARMSRQGLLESGTRCWFVLDEHVLLRAIGGKEVMREQLARLLAAGQEPRTVIQVIPRTIPTHAGLAGPFTILSFDEGSDVLFVDGFSQGRTTADTGEVNEAVHAYGLLRAVALSPKESADLISSHLKELGQ</sequence>
<organism evidence="2 3">
    <name type="scientific">Streptomyces blastmyceticus</name>
    <dbReference type="NCBI Taxonomy" id="68180"/>
    <lineage>
        <taxon>Bacteria</taxon>
        <taxon>Bacillati</taxon>
        <taxon>Actinomycetota</taxon>
        <taxon>Actinomycetes</taxon>
        <taxon>Kitasatosporales</taxon>
        <taxon>Streptomycetaceae</taxon>
        <taxon>Streptomyces</taxon>
    </lineage>
</organism>
<keyword evidence="3" id="KW-1185">Reference proteome</keyword>
<proteinExistence type="predicted"/>
<gene>
    <name evidence="2" type="ORF">GCM10010319_07540</name>
</gene>
<protein>
    <submittedName>
        <fullName evidence="2">Helix-turn-helix transcriptional regulator</fullName>
    </submittedName>
</protein>
<evidence type="ECO:0000313" key="2">
    <source>
        <dbReference type="EMBL" id="GAA0334046.1"/>
    </source>
</evidence>
<evidence type="ECO:0000259" key="1">
    <source>
        <dbReference type="PROSITE" id="PS50943"/>
    </source>
</evidence>
<dbReference type="Pfam" id="PF01381">
    <property type="entry name" value="HTH_3"/>
    <property type="match status" value="1"/>
</dbReference>